<dbReference type="PANTHER" id="PTHR30327">
    <property type="entry name" value="UNCHARACTERIZED PROTEIN YQGE"/>
    <property type="match status" value="1"/>
</dbReference>
<reference evidence="1" key="1">
    <citation type="journal article" date="2015" name="Nature">
        <title>Complex archaea that bridge the gap between prokaryotes and eukaryotes.</title>
        <authorList>
            <person name="Spang A."/>
            <person name="Saw J.H."/>
            <person name="Jorgensen S.L."/>
            <person name="Zaremba-Niedzwiedzka K."/>
            <person name="Martijn J."/>
            <person name="Lind A.E."/>
            <person name="van Eijk R."/>
            <person name="Schleper C."/>
            <person name="Guy L."/>
            <person name="Ettema T.J."/>
        </authorList>
    </citation>
    <scope>NUCLEOTIDE SEQUENCE</scope>
</reference>
<dbReference type="HAMAP" id="MF_00758">
    <property type="entry name" value="UPF0301"/>
    <property type="match status" value="1"/>
</dbReference>
<dbReference type="GO" id="GO:0005829">
    <property type="term" value="C:cytosol"/>
    <property type="evidence" value="ECO:0007669"/>
    <property type="project" value="TreeGrafter"/>
</dbReference>
<dbReference type="AlphaFoldDB" id="A0A0F9KH86"/>
<gene>
    <name evidence="1" type="ORF">LCGC14_1634690</name>
</gene>
<comment type="caution">
    <text evidence="1">The sequence shown here is derived from an EMBL/GenBank/DDBJ whole genome shotgun (WGS) entry which is preliminary data.</text>
</comment>
<dbReference type="SUPFAM" id="SSF143456">
    <property type="entry name" value="VC0467-like"/>
    <property type="match status" value="1"/>
</dbReference>
<protein>
    <submittedName>
        <fullName evidence="1">Uncharacterized protein</fullName>
    </submittedName>
</protein>
<dbReference type="Pfam" id="PF02622">
    <property type="entry name" value="DUF179"/>
    <property type="match status" value="1"/>
</dbReference>
<organism evidence="1">
    <name type="scientific">marine sediment metagenome</name>
    <dbReference type="NCBI Taxonomy" id="412755"/>
    <lineage>
        <taxon>unclassified sequences</taxon>
        <taxon>metagenomes</taxon>
        <taxon>ecological metagenomes</taxon>
    </lineage>
</organism>
<dbReference type="Gene3D" id="3.30.70.1300">
    <property type="entry name" value="VC0467-like domains"/>
    <property type="match status" value="1"/>
</dbReference>
<dbReference type="EMBL" id="LAZR01013534">
    <property type="protein sequence ID" value="KKM21508.1"/>
    <property type="molecule type" value="Genomic_DNA"/>
</dbReference>
<evidence type="ECO:0000313" key="1">
    <source>
        <dbReference type="EMBL" id="KKM21508.1"/>
    </source>
</evidence>
<name>A0A0F9KH86_9ZZZZ</name>
<dbReference type="PANTHER" id="PTHR30327:SF1">
    <property type="entry name" value="UPF0301 PROTEIN YQGE"/>
    <property type="match status" value="1"/>
</dbReference>
<accession>A0A0F9KH86</accession>
<dbReference type="NCBIfam" id="NF001266">
    <property type="entry name" value="PRK00228.1-1"/>
    <property type="match status" value="1"/>
</dbReference>
<dbReference type="Gene3D" id="3.40.1740.10">
    <property type="entry name" value="VC0467-like"/>
    <property type="match status" value="1"/>
</dbReference>
<sequence>MDSTLQNHFLIAMPSLADAFFHRSVIYICEHDENGAMGLIINRPTKVMLKELLGHLRISNEAKTLEDTPVRFGGPVQKGQGMVIHDQLESNWKSSLPLSNDIVLTTSTDILEVIGTDQGPRNAFVTLGYAGWTAGQLEEELMENSWLTVPASHALLFSTPAEQQWVEAAKILGVNIHLIANASENKQ</sequence>
<proteinExistence type="inferred from homology"/>
<dbReference type="InterPro" id="IPR003774">
    <property type="entry name" value="AlgH-like"/>
</dbReference>